<dbReference type="Proteomes" id="UP001157109">
    <property type="component" value="Unassembled WGS sequence"/>
</dbReference>
<dbReference type="Pfam" id="PF09557">
    <property type="entry name" value="DUF2382"/>
    <property type="match status" value="1"/>
</dbReference>
<dbReference type="InterPro" id="IPR014747">
    <property type="entry name" value="Bac_photo_RC_H_C"/>
</dbReference>
<dbReference type="InterPro" id="IPR052967">
    <property type="entry name" value="Stress_Response_Assoc"/>
</dbReference>
<evidence type="ECO:0000259" key="2">
    <source>
        <dbReference type="Pfam" id="PF05239"/>
    </source>
</evidence>
<feature type="region of interest" description="Disordered" evidence="1">
    <location>
        <begin position="232"/>
        <end position="324"/>
    </location>
</feature>
<feature type="compositionally biased region" description="Basic and acidic residues" evidence="1">
    <location>
        <begin position="288"/>
        <end position="300"/>
    </location>
</feature>
<dbReference type="SUPFAM" id="SSF50346">
    <property type="entry name" value="PRC-barrel domain"/>
    <property type="match status" value="1"/>
</dbReference>
<feature type="region of interest" description="Disordered" evidence="1">
    <location>
        <begin position="108"/>
        <end position="136"/>
    </location>
</feature>
<dbReference type="InterPro" id="IPR027275">
    <property type="entry name" value="PRC-brl_dom"/>
</dbReference>
<keyword evidence="5" id="KW-1185">Reference proteome</keyword>
<evidence type="ECO:0000313" key="5">
    <source>
        <dbReference type="Proteomes" id="UP001157109"/>
    </source>
</evidence>
<gene>
    <name evidence="4" type="ORF">GCM10025862_33990</name>
</gene>
<name>A0ABQ6HU50_9MICO</name>
<evidence type="ECO:0000256" key="1">
    <source>
        <dbReference type="SAM" id="MobiDB-lite"/>
    </source>
</evidence>
<sequence>MITQDNVEQYLNGVVTDESGDKIGNVGDIYFDDQTNKPSWVTVNTGLFGNKSSFIPLENASFDGDQIRVPFSKDKVKDAPHFGDDGHISEEEERELFRYYGQDYDAGWTDGDRDRTRDADGDVDADRRRAADTDTEGVVRHEEQLNVGTREREAGRVRLRKYVTTEEKTVTVPVQREEVRVVREPIAEGDRGVDLGDAKLGEDSTEVILHEEEVVVEKKAVPVERVGLQKETVTDEKQVTEQVRSEHIDVDQSGDVERGTGRRISDEDYRDTNYDGEGYNRAGYNQEGFDRDGLDRDGRDRHGKPGLVDRIKDKLDRDNDGHVG</sequence>
<protein>
    <recommendedName>
        <fullName evidence="6">DUF2382 domain-containing protein</fullName>
    </recommendedName>
</protein>
<dbReference type="InterPro" id="IPR019060">
    <property type="entry name" value="DUF2382"/>
</dbReference>
<feature type="compositionally biased region" description="Basic and acidic residues" evidence="1">
    <location>
        <begin position="307"/>
        <end position="324"/>
    </location>
</feature>
<dbReference type="EMBL" id="BSUJ01000001">
    <property type="protein sequence ID" value="GMA21378.1"/>
    <property type="molecule type" value="Genomic_DNA"/>
</dbReference>
<dbReference type="NCBIfam" id="TIGR02271">
    <property type="entry name" value="YsnF/AvaK domain"/>
    <property type="match status" value="1"/>
</dbReference>
<reference evidence="5" key="1">
    <citation type="journal article" date="2019" name="Int. J. Syst. Evol. Microbiol.">
        <title>The Global Catalogue of Microorganisms (GCM) 10K type strain sequencing project: providing services to taxonomists for standard genome sequencing and annotation.</title>
        <authorList>
            <consortium name="The Broad Institute Genomics Platform"/>
            <consortium name="The Broad Institute Genome Sequencing Center for Infectious Disease"/>
            <person name="Wu L."/>
            <person name="Ma J."/>
        </authorList>
    </citation>
    <scope>NUCLEOTIDE SEQUENCE [LARGE SCALE GENOMIC DNA]</scope>
    <source>
        <strain evidence="5">NBRC 105830</strain>
    </source>
</reference>
<dbReference type="RefSeq" id="WP_338155597.1">
    <property type="nucleotide sequence ID" value="NZ_BSUJ01000001.1"/>
</dbReference>
<accession>A0ABQ6HU50</accession>
<proteinExistence type="predicted"/>
<dbReference type="PANTHER" id="PTHR38463">
    <property type="entry name" value="STRESS RESPONSE PROTEIN YSNF"/>
    <property type="match status" value="1"/>
</dbReference>
<comment type="caution">
    <text evidence="4">The sequence shown here is derived from an EMBL/GenBank/DDBJ whole genome shotgun (WGS) entry which is preliminary data.</text>
</comment>
<evidence type="ECO:0000259" key="3">
    <source>
        <dbReference type="Pfam" id="PF09557"/>
    </source>
</evidence>
<evidence type="ECO:0000313" key="4">
    <source>
        <dbReference type="EMBL" id="GMA21378.1"/>
    </source>
</evidence>
<dbReference type="PANTHER" id="PTHR38463:SF1">
    <property type="entry name" value="STRESS RESPONSE PROTEIN YSNF"/>
    <property type="match status" value="1"/>
</dbReference>
<evidence type="ECO:0008006" key="6">
    <source>
        <dbReference type="Google" id="ProtNLM"/>
    </source>
</evidence>
<feature type="domain" description="PRC-barrel" evidence="2">
    <location>
        <begin position="15"/>
        <end position="75"/>
    </location>
</feature>
<dbReference type="Gene3D" id="3.90.50.10">
    <property type="entry name" value="Photosynthetic Reaction Center, subunit H, domain 2"/>
    <property type="match status" value="1"/>
</dbReference>
<dbReference type="Pfam" id="PF05239">
    <property type="entry name" value="PRC"/>
    <property type="match status" value="1"/>
</dbReference>
<feature type="domain" description="DUF2382" evidence="3">
    <location>
        <begin position="140"/>
        <end position="250"/>
    </location>
</feature>
<feature type="compositionally biased region" description="Basic and acidic residues" evidence="1">
    <location>
        <begin position="110"/>
        <end position="136"/>
    </location>
</feature>
<dbReference type="InterPro" id="IPR011033">
    <property type="entry name" value="PRC_barrel-like_sf"/>
</dbReference>
<organism evidence="4 5">
    <name type="scientific">Arsenicicoccus piscis</name>
    <dbReference type="NCBI Taxonomy" id="673954"/>
    <lineage>
        <taxon>Bacteria</taxon>
        <taxon>Bacillati</taxon>
        <taxon>Actinomycetota</taxon>
        <taxon>Actinomycetes</taxon>
        <taxon>Micrococcales</taxon>
        <taxon>Intrasporangiaceae</taxon>
        <taxon>Arsenicicoccus</taxon>
    </lineage>
</organism>
<feature type="compositionally biased region" description="Basic and acidic residues" evidence="1">
    <location>
        <begin position="232"/>
        <end position="273"/>
    </location>
</feature>